<comment type="caution">
    <text evidence="2">The sequence shown here is derived from an EMBL/GenBank/DDBJ whole genome shotgun (WGS) entry which is preliminary data.</text>
</comment>
<feature type="region of interest" description="Disordered" evidence="1">
    <location>
        <begin position="227"/>
        <end position="271"/>
    </location>
</feature>
<dbReference type="InterPro" id="IPR010995">
    <property type="entry name" value="DNA_repair_Rad51/TF_NusA_a-hlx"/>
</dbReference>
<protein>
    <submittedName>
        <fullName evidence="2">Helix-hairpin-helix domain-containing protein</fullName>
    </submittedName>
</protein>
<feature type="compositionally biased region" description="Basic residues" evidence="1">
    <location>
        <begin position="251"/>
        <end position="262"/>
    </location>
</feature>
<evidence type="ECO:0000313" key="3">
    <source>
        <dbReference type="Proteomes" id="UP001596201"/>
    </source>
</evidence>
<name>A0ABD5RC72_9EURY</name>
<keyword evidence="3" id="KW-1185">Reference proteome</keyword>
<sequence>MTDPARLEEFVGVGDVLAGRLREAGIETPSDVADAPVQRLTAVEGLSARLARSLKTQAGRPARESARTLGAAIRPSEWTITESQATHIEQLGLADRDKVLDSVADDLRDRLEPFERFHLPFFRRVCGRVVAPDPATGDLRPVPNATVTVYDTDCSFFGYFPHSSPFCWFYPFGRHRERIAQTRTDECGRFCVYVPWWDIDRVLRYRLERICLRDVVRPTIRDLLDPDDVPEVTPIPIPDPGPDPIRDRLRIGRGPRSRRSNRRVGSPSLSLDLDSPGRLSYLEGLVGRPDATELLTATDEQSFGGRRNRLDDLLRRPAFVDPTPPPLPDDLLGVDDWTQVEEYEFDVDPSVLDQIDPREYLGPFLRCHYVRIPTWETVYDVPDITFEVTQDTDGDGDEEPIYTEGYFEVRWDDVPSEVELVADPTARTVASCRTPDPELFVCTEPSIVSAEDMALRGPYHEDDGSVTSAPVGGYQRLVNRPRSASDGSRLATGEAPYAGTLQLHGCSRVGDATHYRVVYRHKPDVDATDWSATQPFTGLHWHVPVLFDADPYPVEPGANGWYENLTVQAIEDHYGQTFAADEPQDLVVFPYLLLQWPTHRYPNGRYDLRVQVGVEDGSGGTTITDQSSWMPMVVDNTNPTARIQSLEWWHDSESPADARDLLATDAGGDPTCPVIRRANEAVHVRVGYHVSTPHLRDLRLRILGCSPPEGPSAPNPSIDSASPPNGPLGSGTVYRYWHDHVDADTRTGSVTFTVDASDPDGAYTVALDAYSRAYNPGSHPMNPDWDGDGTPRHVHPRQGIAIVTT</sequence>
<proteinExistence type="predicted"/>
<dbReference type="Pfam" id="PF14520">
    <property type="entry name" value="HHH_5"/>
    <property type="match status" value="1"/>
</dbReference>
<reference evidence="2 3" key="1">
    <citation type="journal article" date="2019" name="Int. J. Syst. Evol. Microbiol.">
        <title>The Global Catalogue of Microorganisms (GCM) 10K type strain sequencing project: providing services to taxonomists for standard genome sequencing and annotation.</title>
        <authorList>
            <consortium name="The Broad Institute Genomics Platform"/>
            <consortium name="The Broad Institute Genome Sequencing Center for Infectious Disease"/>
            <person name="Wu L."/>
            <person name="Ma J."/>
        </authorList>
    </citation>
    <scope>NUCLEOTIDE SEQUENCE [LARGE SCALE GENOMIC DNA]</scope>
    <source>
        <strain evidence="2 3">CGMCC 1.12237</strain>
    </source>
</reference>
<organism evidence="2 3">
    <name type="scientific">Salinirubrum litoreum</name>
    <dbReference type="NCBI Taxonomy" id="1126234"/>
    <lineage>
        <taxon>Archaea</taxon>
        <taxon>Methanobacteriati</taxon>
        <taxon>Methanobacteriota</taxon>
        <taxon>Stenosarchaea group</taxon>
        <taxon>Halobacteria</taxon>
        <taxon>Halobacteriales</taxon>
        <taxon>Haloferacaceae</taxon>
        <taxon>Salinirubrum</taxon>
    </lineage>
</organism>
<accession>A0ABD5RC72</accession>
<evidence type="ECO:0000313" key="2">
    <source>
        <dbReference type="EMBL" id="MFC5367624.1"/>
    </source>
</evidence>
<evidence type="ECO:0000256" key="1">
    <source>
        <dbReference type="SAM" id="MobiDB-lite"/>
    </source>
</evidence>
<feature type="region of interest" description="Disordered" evidence="1">
    <location>
        <begin position="706"/>
        <end position="731"/>
    </location>
</feature>
<dbReference type="RefSeq" id="WP_227229872.1">
    <property type="nucleotide sequence ID" value="NZ_JAJCVJ010000002.1"/>
</dbReference>
<dbReference type="Proteomes" id="UP001596201">
    <property type="component" value="Unassembled WGS sequence"/>
</dbReference>
<dbReference type="SUPFAM" id="SSF47794">
    <property type="entry name" value="Rad51 N-terminal domain-like"/>
    <property type="match status" value="1"/>
</dbReference>
<dbReference type="EMBL" id="JBHSKX010000002">
    <property type="protein sequence ID" value="MFC5367624.1"/>
    <property type="molecule type" value="Genomic_DNA"/>
</dbReference>
<gene>
    <name evidence="2" type="ORF">ACFPJ5_11820</name>
</gene>
<dbReference type="Gene3D" id="1.10.150.20">
    <property type="entry name" value="5' to 3' exonuclease, C-terminal subdomain"/>
    <property type="match status" value="1"/>
</dbReference>
<dbReference type="AlphaFoldDB" id="A0ABD5RC72"/>
<feature type="compositionally biased region" description="Pro residues" evidence="1">
    <location>
        <begin position="233"/>
        <end position="243"/>
    </location>
</feature>